<dbReference type="Gene3D" id="3.60.21.10">
    <property type="match status" value="1"/>
</dbReference>
<evidence type="ECO:0000256" key="4">
    <source>
        <dbReference type="ARBA" id="ARBA00022801"/>
    </source>
</evidence>
<feature type="domain" description="Calcineurin-like phosphoesterase" evidence="6">
    <location>
        <begin position="5"/>
        <end position="215"/>
    </location>
</feature>
<dbReference type="GO" id="GO:0004527">
    <property type="term" value="F:exonuclease activity"/>
    <property type="evidence" value="ECO:0007669"/>
    <property type="project" value="UniProtKB-KW"/>
</dbReference>
<organism evidence="7 8">
    <name type="scientific">Acaryochloris thomasi RCC1774</name>
    <dbReference type="NCBI Taxonomy" id="1764569"/>
    <lineage>
        <taxon>Bacteria</taxon>
        <taxon>Bacillati</taxon>
        <taxon>Cyanobacteriota</taxon>
        <taxon>Cyanophyceae</taxon>
        <taxon>Acaryochloridales</taxon>
        <taxon>Acaryochloridaceae</taxon>
        <taxon>Acaryochloris</taxon>
        <taxon>Acaryochloris thomasi</taxon>
    </lineage>
</organism>
<accession>A0A2W1JPC8</accession>
<dbReference type="PANTHER" id="PTHR30337">
    <property type="entry name" value="COMPONENT OF ATP-DEPENDENT DSDNA EXONUCLEASE"/>
    <property type="match status" value="1"/>
</dbReference>
<dbReference type="InterPro" id="IPR050535">
    <property type="entry name" value="DNA_Repair-Maintenance_Comp"/>
</dbReference>
<dbReference type="PANTHER" id="PTHR30337:SF0">
    <property type="entry name" value="NUCLEASE SBCCD SUBUNIT D"/>
    <property type="match status" value="1"/>
</dbReference>
<dbReference type="InterPro" id="IPR029052">
    <property type="entry name" value="Metallo-depent_PP-like"/>
</dbReference>
<keyword evidence="3" id="KW-0540">Nuclease</keyword>
<evidence type="ECO:0000256" key="5">
    <source>
        <dbReference type="ARBA" id="ARBA00022839"/>
    </source>
</evidence>
<evidence type="ECO:0000313" key="8">
    <source>
        <dbReference type="Proteomes" id="UP000248857"/>
    </source>
</evidence>
<dbReference type="EMBL" id="PQWO01000001">
    <property type="protein sequence ID" value="PZD75096.1"/>
    <property type="molecule type" value="Genomic_DNA"/>
</dbReference>
<dbReference type="InterPro" id="IPR004843">
    <property type="entry name" value="Calcineurin-like_PHP"/>
</dbReference>
<keyword evidence="4" id="KW-0378">Hydrolase</keyword>
<evidence type="ECO:0000256" key="2">
    <source>
        <dbReference type="ARBA" id="ARBA00013365"/>
    </source>
</evidence>
<name>A0A2W1JPC8_9CYAN</name>
<dbReference type="AlphaFoldDB" id="A0A2W1JPC8"/>
<dbReference type="CDD" id="cd00840">
    <property type="entry name" value="MPP_Mre11_N"/>
    <property type="match status" value="1"/>
</dbReference>
<comment type="similarity">
    <text evidence="1">Belongs to the SbcD family.</text>
</comment>
<dbReference type="SUPFAM" id="SSF56300">
    <property type="entry name" value="Metallo-dependent phosphatases"/>
    <property type="match status" value="1"/>
</dbReference>
<evidence type="ECO:0000259" key="6">
    <source>
        <dbReference type="Pfam" id="PF00149"/>
    </source>
</evidence>
<dbReference type="Proteomes" id="UP000248857">
    <property type="component" value="Unassembled WGS sequence"/>
</dbReference>
<keyword evidence="8" id="KW-1185">Reference proteome</keyword>
<proteinExistence type="inferred from homology"/>
<dbReference type="InterPro" id="IPR041796">
    <property type="entry name" value="Mre11_N"/>
</dbReference>
<dbReference type="Pfam" id="PF00149">
    <property type="entry name" value="Metallophos"/>
    <property type="match status" value="1"/>
</dbReference>
<comment type="caution">
    <text evidence="7">The sequence shown here is derived from an EMBL/GenBank/DDBJ whole genome shotgun (WGS) entry which is preliminary data.</text>
</comment>
<evidence type="ECO:0000256" key="1">
    <source>
        <dbReference type="ARBA" id="ARBA00010555"/>
    </source>
</evidence>
<evidence type="ECO:0000256" key="3">
    <source>
        <dbReference type="ARBA" id="ARBA00022722"/>
    </source>
</evidence>
<keyword evidence="5" id="KW-0269">Exonuclease</keyword>
<gene>
    <name evidence="7" type="primary">yhaO</name>
    <name evidence="7" type="ORF">C1752_00389</name>
</gene>
<reference evidence="7 8" key="1">
    <citation type="journal article" date="2018" name="Sci. Rep.">
        <title>A novel species of the marine cyanobacterium Acaryochloris with a unique pigment content and lifestyle.</title>
        <authorList>
            <person name="Partensky F."/>
            <person name="Six C."/>
            <person name="Ratin M."/>
            <person name="Garczarek L."/>
            <person name="Vaulot D."/>
            <person name="Probert I."/>
            <person name="Calteau A."/>
            <person name="Gourvil P."/>
            <person name="Marie D."/>
            <person name="Grebert T."/>
            <person name="Bouchier C."/>
            <person name="Le Panse S."/>
            <person name="Gachenot M."/>
            <person name="Rodriguez F."/>
            <person name="Garrido J.L."/>
        </authorList>
    </citation>
    <scope>NUCLEOTIDE SEQUENCE [LARGE SCALE GENOMIC DNA]</scope>
    <source>
        <strain evidence="7 8">RCC1774</strain>
    </source>
</reference>
<sequence length="425" mass="48459">MIMARFLHLADVHLGYSKYDNPERTKDFFYAFQDALDRYAIQEQVDFVLIAGDLFEQRQILPAVLNQAQICLNQLAEANIPVLAIEGNHDYEPYGSRTSWLRYLSSWEKLILLKPDNEETLEPWDFDNKRGSYIDLDCGVRVVGSRWYGATAPLAIAKLAASIEQLPPGPDTTVMMFHHGLENYVARYKGSLRYQDFAPLKEAGVDYLALGHIHQNYAVEGWIFNPGSTEANSVIENQEQNPRGVYLVELSADGIEADLKRDYRQRSIVRLTCKVKPHQTPEEVEQLAINEVTHAAKQGQTADTITELRIQGSIGFNRSDVDVRALRNQLQEISEALVFLLKYDVTGREYHTLAIDDQQPPSRKEIERSIFADMLSENTRYRDQAEELSEGLIDLKDRVLQQQSDEDLYTFASQLIEPAAADRNN</sequence>
<evidence type="ECO:0000313" key="7">
    <source>
        <dbReference type="EMBL" id="PZD75096.1"/>
    </source>
</evidence>
<protein>
    <recommendedName>
        <fullName evidence="2">Nuclease SbcCD subunit D</fullName>
    </recommendedName>
</protein>